<protein>
    <submittedName>
        <fullName evidence="1">Uncharacterized protein</fullName>
    </submittedName>
</protein>
<dbReference type="OrthoDB" id="6228034at2759"/>
<sequence>MVRLKLIQKEQDNDDQIIFLWKLQKLSNILEYKDIVKKLHELNNFKYKDYIIEWNHDHQMCQITNTQDLKLALKELYRDYIKNHCIRFHITPVLHFHEYGPPPPYEVYSS</sequence>
<evidence type="ECO:0000313" key="1">
    <source>
        <dbReference type="EMBL" id="TNN13000.1"/>
    </source>
</evidence>
<name>A0A4Z2D9Z7_SCHJA</name>
<dbReference type="AlphaFoldDB" id="A0A4Z2D9Z7"/>
<dbReference type="Proteomes" id="UP000311919">
    <property type="component" value="Unassembled WGS sequence"/>
</dbReference>
<reference evidence="1 2" key="1">
    <citation type="submission" date="2019-03" db="EMBL/GenBank/DDBJ databases">
        <title>An improved genome assembly of the fluke Schistosoma japonicum.</title>
        <authorList>
            <person name="Hu W."/>
            <person name="Luo F."/>
            <person name="Yin M."/>
            <person name="Mo X."/>
            <person name="Sun C."/>
            <person name="Wu Q."/>
            <person name="Zhu B."/>
            <person name="Xiang M."/>
            <person name="Wang J."/>
            <person name="Wang Y."/>
            <person name="Zhang T."/>
            <person name="Xu B."/>
            <person name="Zheng H."/>
            <person name="Feng Z."/>
        </authorList>
    </citation>
    <scope>NUCLEOTIDE SEQUENCE [LARGE SCALE GENOMIC DNA]</scope>
    <source>
        <strain evidence="1">HuSjv2</strain>
        <tissue evidence="1">Worms</tissue>
    </source>
</reference>
<proteinExistence type="predicted"/>
<comment type="caution">
    <text evidence="1">The sequence shown here is derived from an EMBL/GenBank/DDBJ whole genome shotgun (WGS) entry which is preliminary data.</text>
</comment>
<organism evidence="1 2">
    <name type="scientific">Schistosoma japonicum</name>
    <name type="common">Blood fluke</name>
    <dbReference type="NCBI Taxonomy" id="6182"/>
    <lineage>
        <taxon>Eukaryota</taxon>
        <taxon>Metazoa</taxon>
        <taxon>Spiralia</taxon>
        <taxon>Lophotrochozoa</taxon>
        <taxon>Platyhelminthes</taxon>
        <taxon>Trematoda</taxon>
        <taxon>Digenea</taxon>
        <taxon>Strigeidida</taxon>
        <taxon>Schistosomatoidea</taxon>
        <taxon>Schistosomatidae</taxon>
        <taxon>Schistosoma</taxon>
    </lineage>
</organism>
<evidence type="ECO:0000313" key="2">
    <source>
        <dbReference type="Proteomes" id="UP000311919"/>
    </source>
</evidence>
<keyword evidence="2" id="KW-1185">Reference proteome</keyword>
<accession>A0A4Z2D9Z7</accession>
<gene>
    <name evidence="1" type="ORF">EWB00_003252</name>
</gene>
<dbReference type="EMBL" id="SKCS01000202">
    <property type="protein sequence ID" value="TNN13000.1"/>
    <property type="molecule type" value="Genomic_DNA"/>
</dbReference>